<dbReference type="Proteomes" id="UP001597231">
    <property type="component" value="Unassembled WGS sequence"/>
</dbReference>
<proteinExistence type="predicted"/>
<accession>A0ABW3TSV1</accession>
<reference evidence="3" key="1">
    <citation type="journal article" date="2019" name="Int. J. Syst. Evol. Microbiol.">
        <title>The Global Catalogue of Microorganisms (GCM) 10K type strain sequencing project: providing services to taxonomists for standard genome sequencing and annotation.</title>
        <authorList>
            <consortium name="The Broad Institute Genomics Platform"/>
            <consortium name="The Broad Institute Genome Sequencing Center for Infectious Disease"/>
            <person name="Wu L."/>
            <person name="Ma J."/>
        </authorList>
    </citation>
    <scope>NUCLEOTIDE SEQUENCE [LARGE SCALE GENOMIC DNA]</scope>
    <source>
        <strain evidence="3">CCUG 53915</strain>
    </source>
</reference>
<keyword evidence="1" id="KW-0472">Membrane</keyword>
<keyword evidence="3" id="KW-1185">Reference proteome</keyword>
<feature type="transmembrane region" description="Helical" evidence="1">
    <location>
        <begin position="96"/>
        <end position="116"/>
    </location>
</feature>
<evidence type="ECO:0008006" key="4">
    <source>
        <dbReference type="Google" id="ProtNLM"/>
    </source>
</evidence>
<name>A0ABW3TSV1_9BACL</name>
<gene>
    <name evidence="2" type="ORF">ACFQ38_01655</name>
</gene>
<dbReference type="RefSeq" id="WP_336825204.1">
    <property type="nucleotide sequence ID" value="NZ_JBHTLT010000011.1"/>
</dbReference>
<keyword evidence="1" id="KW-0812">Transmembrane</keyword>
<dbReference type="EMBL" id="JBHTLT010000011">
    <property type="protein sequence ID" value="MFD1203836.1"/>
    <property type="molecule type" value="Genomic_DNA"/>
</dbReference>
<evidence type="ECO:0000256" key="1">
    <source>
        <dbReference type="SAM" id="Phobius"/>
    </source>
</evidence>
<evidence type="ECO:0000313" key="3">
    <source>
        <dbReference type="Proteomes" id="UP001597231"/>
    </source>
</evidence>
<evidence type="ECO:0000313" key="2">
    <source>
        <dbReference type="EMBL" id="MFD1203836.1"/>
    </source>
</evidence>
<organism evidence="2 3">
    <name type="scientific">Sporosarcina contaminans</name>
    <dbReference type="NCBI Taxonomy" id="633403"/>
    <lineage>
        <taxon>Bacteria</taxon>
        <taxon>Bacillati</taxon>
        <taxon>Bacillota</taxon>
        <taxon>Bacilli</taxon>
        <taxon>Bacillales</taxon>
        <taxon>Caryophanaceae</taxon>
        <taxon>Sporosarcina</taxon>
    </lineage>
</organism>
<sequence length="140" mass="15902">MKVKDIKDNIFNESDENLIKFIRKEFIEVRSKNPHKYMNNLDSLRKIDTVTRTTAIARMKVLQEVNDMSKSVAMLTAFVVAISAAYFLLVENMLGQGLAASLIYFVLLCALFIMISMKIGSNIGKRGTAVYFQELLEKIV</sequence>
<feature type="transmembrane region" description="Helical" evidence="1">
    <location>
        <begin position="72"/>
        <end position="90"/>
    </location>
</feature>
<keyword evidence="1" id="KW-1133">Transmembrane helix</keyword>
<comment type="caution">
    <text evidence="2">The sequence shown here is derived from an EMBL/GenBank/DDBJ whole genome shotgun (WGS) entry which is preliminary data.</text>
</comment>
<protein>
    <recommendedName>
        <fullName evidence="4">Holin-X, holin superfamily III</fullName>
    </recommendedName>
</protein>